<dbReference type="GO" id="GO:0005524">
    <property type="term" value="F:ATP binding"/>
    <property type="evidence" value="ECO:0007669"/>
    <property type="project" value="UniProtKB-KW"/>
</dbReference>
<dbReference type="InterPro" id="IPR019489">
    <property type="entry name" value="Clp_ATPase_C"/>
</dbReference>
<dbReference type="FunCoup" id="A0A4V3SHV8">
    <property type="interactions" value="654"/>
</dbReference>
<dbReference type="InterPro" id="IPR003959">
    <property type="entry name" value="ATPase_AAA_core"/>
</dbReference>
<keyword evidence="6" id="KW-1185">Reference proteome</keyword>
<dbReference type="PANTHER" id="PTHR48102:SF7">
    <property type="entry name" value="ATP-DEPENDENT CLP PROTEASE ATP-BINDING SUBUNIT CLPX-LIKE, MITOCHONDRIAL"/>
    <property type="match status" value="1"/>
</dbReference>
<dbReference type="EMBL" id="ML220149">
    <property type="protein sequence ID" value="TGZ77754.1"/>
    <property type="molecule type" value="Genomic_DNA"/>
</dbReference>
<gene>
    <name evidence="5" type="ORF">EX30DRAFT_335184</name>
</gene>
<keyword evidence="1" id="KW-0547">Nucleotide-binding</keyword>
<dbReference type="GO" id="GO:0051603">
    <property type="term" value="P:proteolysis involved in protein catabolic process"/>
    <property type="evidence" value="ECO:0007669"/>
    <property type="project" value="TreeGrafter"/>
</dbReference>
<dbReference type="GO" id="GO:0005759">
    <property type="term" value="C:mitochondrial matrix"/>
    <property type="evidence" value="ECO:0007669"/>
    <property type="project" value="TreeGrafter"/>
</dbReference>
<evidence type="ECO:0000313" key="5">
    <source>
        <dbReference type="EMBL" id="TGZ77754.1"/>
    </source>
</evidence>
<dbReference type="Pfam" id="PF10431">
    <property type="entry name" value="ClpB_D2-small"/>
    <property type="match status" value="1"/>
</dbReference>
<dbReference type="OrthoDB" id="1721884at2759"/>
<feature type="compositionally biased region" description="Polar residues" evidence="3">
    <location>
        <begin position="345"/>
        <end position="371"/>
    </location>
</feature>
<feature type="compositionally biased region" description="Polar residues" evidence="3">
    <location>
        <begin position="266"/>
        <end position="282"/>
    </location>
</feature>
<dbReference type="PANTHER" id="PTHR48102">
    <property type="entry name" value="ATP-DEPENDENT CLP PROTEASE ATP-BINDING SUBUNIT CLPX-LIKE, MITOCHONDRIAL-RELATED"/>
    <property type="match status" value="1"/>
</dbReference>
<dbReference type="SMART" id="SM01086">
    <property type="entry name" value="ClpB_D2-small"/>
    <property type="match status" value="1"/>
</dbReference>
<keyword evidence="2" id="KW-0067">ATP-binding</keyword>
<dbReference type="InterPro" id="IPR027417">
    <property type="entry name" value="P-loop_NTPase"/>
</dbReference>
<proteinExistence type="predicted"/>
<feature type="domain" description="Clp ATPase C-terminal" evidence="4">
    <location>
        <begin position="404"/>
        <end position="493"/>
    </location>
</feature>
<protein>
    <submittedName>
        <fullName evidence="5">ClpX, ATPase regulatory subunit</fullName>
    </submittedName>
</protein>
<evidence type="ECO:0000256" key="2">
    <source>
        <dbReference type="ARBA" id="ARBA00022840"/>
    </source>
</evidence>
<dbReference type="Proteomes" id="UP000298138">
    <property type="component" value="Unassembled WGS sequence"/>
</dbReference>
<dbReference type="Pfam" id="PF07724">
    <property type="entry name" value="AAA_2"/>
    <property type="match status" value="1"/>
</dbReference>
<evidence type="ECO:0000256" key="3">
    <source>
        <dbReference type="SAM" id="MobiDB-lite"/>
    </source>
</evidence>
<dbReference type="STRING" id="341454.A0A4V3SHV8"/>
<evidence type="ECO:0000313" key="6">
    <source>
        <dbReference type="Proteomes" id="UP000298138"/>
    </source>
</evidence>
<feature type="compositionally biased region" description="Gly residues" evidence="3">
    <location>
        <begin position="294"/>
        <end position="304"/>
    </location>
</feature>
<name>A0A4V3SHV8_9PEZI</name>
<organism evidence="5 6">
    <name type="scientific">Ascodesmis nigricans</name>
    <dbReference type="NCBI Taxonomy" id="341454"/>
    <lineage>
        <taxon>Eukaryota</taxon>
        <taxon>Fungi</taxon>
        <taxon>Dikarya</taxon>
        <taxon>Ascomycota</taxon>
        <taxon>Pezizomycotina</taxon>
        <taxon>Pezizomycetes</taxon>
        <taxon>Pezizales</taxon>
        <taxon>Ascodesmidaceae</taxon>
        <taxon>Ascodesmis</taxon>
    </lineage>
</organism>
<dbReference type="InParanoid" id="A0A4V3SHV8"/>
<sequence length="543" mass="58776">MLSGVAIRITRTPARWRTCAYHSGGFTGGFTSSVPHCEPTTGPLAKAISGRVKITPRMLKQHLDRFVVGQDKSKRILATAVYHHYQRVRQIQKQQEERERELFRQSQMSLTAEPRENEFIGMDTPTPPPSLTPVMDSAPGSETDLADESPLTIEKSNVLCLGPTGVGKTLMVRTLAKVLDVPFSMSDCTPFTMAGYVGEDVDQAVHRLLIAANYDVRRAETGIICLDEFDKIAKPKAIHGTKDISGEGVQQALLKIVEGTTLQIHTKPQRPQQQMYPTHPSTPSGFNPPNPGMSGSGGPPGGNPKGETVTIDTSSILFIFTGAFIGLDKIISDRTEKGSMGFNATVRSANQPPSSSDTQFSHSSGHGSDPQSFLHLIEPSDLINFGIIPEMVGRIPVTTAVEPLTEEMLVRVLTEPKNALLRQYESLFALGGVELCFTSPALREIAKLALKMGTGARGLRTVVEKLLSDAMFETPGTSVKHVLVTEAAAKGTQAPGYFSRGQQQAFQAMAAAEEEAWARRGGKPMVRSPPLEDGDAQRAVGYV</sequence>
<dbReference type="Gene3D" id="3.40.50.300">
    <property type="entry name" value="P-loop containing nucleotide triphosphate hydrolases"/>
    <property type="match status" value="1"/>
</dbReference>
<dbReference type="AlphaFoldDB" id="A0A4V3SHV8"/>
<dbReference type="FunFam" id="1.10.8.60:FF:000138">
    <property type="entry name" value="ATP-dependent Clp protease ATP-binding subunit ClpX"/>
    <property type="match status" value="1"/>
</dbReference>
<dbReference type="SUPFAM" id="SSF52540">
    <property type="entry name" value="P-loop containing nucleoside triphosphate hydrolases"/>
    <property type="match status" value="1"/>
</dbReference>
<evidence type="ECO:0000259" key="4">
    <source>
        <dbReference type="SMART" id="SM01086"/>
    </source>
</evidence>
<reference evidence="5 6" key="1">
    <citation type="submission" date="2019-04" db="EMBL/GenBank/DDBJ databases">
        <title>Comparative genomics and transcriptomics to analyze fruiting body development in filamentous ascomycetes.</title>
        <authorList>
            <consortium name="DOE Joint Genome Institute"/>
            <person name="Lutkenhaus R."/>
            <person name="Traeger S."/>
            <person name="Breuer J."/>
            <person name="Kuo A."/>
            <person name="Lipzen A."/>
            <person name="Pangilinan J."/>
            <person name="Dilworth D."/>
            <person name="Sandor L."/>
            <person name="Poggeler S."/>
            <person name="Barry K."/>
            <person name="Grigoriev I.V."/>
            <person name="Nowrousian M."/>
        </authorList>
    </citation>
    <scope>NUCLEOTIDE SEQUENCE [LARGE SCALE GENOMIC DNA]</scope>
    <source>
        <strain evidence="5 6">CBS 389.68</strain>
    </source>
</reference>
<dbReference type="InterPro" id="IPR050052">
    <property type="entry name" value="ATP-dep_Clp_protease_ClpX"/>
</dbReference>
<feature type="region of interest" description="Disordered" evidence="3">
    <location>
        <begin position="266"/>
        <end position="308"/>
    </location>
</feature>
<feature type="region of interest" description="Disordered" evidence="3">
    <location>
        <begin position="344"/>
        <end position="371"/>
    </location>
</feature>
<evidence type="ECO:0000256" key="1">
    <source>
        <dbReference type="ARBA" id="ARBA00022741"/>
    </source>
</evidence>
<accession>A0A4V3SHV8</accession>
<dbReference type="Gene3D" id="1.10.8.60">
    <property type="match status" value="1"/>
</dbReference>
<dbReference type="GO" id="GO:0016887">
    <property type="term" value="F:ATP hydrolysis activity"/>
    <property type="evidence" value="ECO:0007669"/>
    <property type="project" value="InterPro"/>
</dbReference>
<feature type="region of interest" description="Disordered" evidence="3">
    <location>
        <begin position="520"/>
        <end position="543"/>
    </location>
</feature>